<protein>
    <submittedName>
        <fullName evidence="8">FliH/SctL family protein</fullName>
    </submittedName>
</protein>
<evidence type="ECO:0000256" key="4">
    <source>
        <dbReference type="ARBA" id="ARBA00022795"/>
    </source>
</evidence>
<name>A0ABV0IHZ6_9MICC</name>
<keyword evidence="4" id="KW-1005">Bacterial flagellum biogenesis</keyword>
<dbReference type="PANTHER" id="PTHR34982">
    <property type="entry name" value="YOP PROTEINS TRANSLOCATION PROTEIN L"/>
    <property type="match status" value="1"/>
</dbReference>
<comment type="caution">
    <text evidence="8">The sequence shown here is derived from an EMBL/GenBank/DDBJ whole genome shotgun (WGS) entry which is preliminary data.</text>
</comment>
<organism evidence="8 9">
    <name type="scientific">Citricoccus nitrophenolicus</name>
    <dbReference type="NCBI Taxonomy" id="863575"/>
    <lineage>
        <taxon>Bacteria</taxon>
        <taxon>Bacillati</taxon>
        <taxon>Actinomycetota</taxon>
        <taxon>Actinomycetes</taxon>
        <taxon>Micrococcales</taxon>
        <taxon>Micrococcaceae</taxon>
        <taxon>Citricoccus</taxon>
    </lineage>
</organism>
<evidence type="ECO:0000256" key="6">
    <source>
        <dbReference type="ARBA" id="ARBA00023225"/>
    </source>
</evidence>
<keyword evidence="9" id="KW-1185">Reference proteome</keyword>
<feature type="domain" description="Flagellar assembly protein FliH/Type III secretion system HrpE" evidence="7">
    <location>
        <begin position="84"/>
        <end position="201"/>
    </location>
</feature>
<keyword evidence="6" id="KW-1006">Bacterial flagellum protein export</keyword>
<gene>
    <name evidence="8" type="ORF">ABDK96_08910</name>
</gene>
<keyword evidence="5" id="KW-0653">Protein transport</keyword>
<evidence type="ECO:0000256" key="2">
    <source>
        <dbReference type="ARBA" id="ARBA00006602"/>
    </source>
</evidence>
<reference evidence="8 9" key="1">
    <citation type="submission" date="2024-05" db="EMBL/GenBank/DDBJ databases">
        <authorList>
            <person name="Yi C."/>
        </authorList>
    </citation>
    <scope>NUCLEOTIDE SEQUENCE [LARGE SCALE GENOMIC DNA]</scope>
    <source>
        <strain evidence="8 9">XS13</strain>
    </source>
</reference>
<comment type="function">
    <text evidence="1">Needed for flagellar regrowth and assembly.</text>
</comment>
<evidence type="ECO:0000313" key="8">
    <source>
        <dbReference type="EMBL" id="MEO9247798.1"/>
    </source>
</evidence>
<dbReference type="InterPro" id="IPR051472">
    <property type="entry name" value="T3SS_Stator/FliH"/>
</dbReference>
<dbReference type="InterPro" id="IPR018035">
    <property type="entry name" value="Flagellar_FliH/T3SS_HrpE"/>
</dbReference>
<keyword evidence="3" id="KW-0813">Transport</keyword>
<evidence type="ECO:0000256" key="5">
    <source>
        <dbReference type="ARBA" id="ARBA00022927"/>
    </source>
</evidence>
<evidence type="ECO:0000256" key="1">
    <source>
        <dbReference type="ARBA" id="ARBA00003041"/>
    </source>
</evidence>
<proteinExistence type="inferred from homology"/>
<dbReference type="PANTHER" id="PTHR34982:SF1">
    <property type="entry name" value="FLAGELLAR ASSEMBLY PROTEIN FLIH"/>
    <property type="match status" value="1"/>
</dbReference>
<comment type="similarity">
    <text evidence="2">Belongs to the FliH family.</text>
</comment>
<dbReference type="EMBL" id="JBDXMX010000003">
    <property type="protein sequence ID" value="MEO9247798.1"/>
    <property type="molecule type" value="Genomic_DNA"/>
</dbReference>
<dbReference type="RefSeq" id="WP_347920451.1">
    <property type="nucleotide sequence ID" value="NZ_JBDXMX010000003.1"/>
</dbReference>
<evidence type="ECO:0000313" key="9">
    <source>
        <dbReference type="Proteomes" id="UP001484097"/>
    </source>
</evidence>
<evidence type="ECO:0000259" key="7">
    <source>
        <dbReference type="Pfam" id="PF02108"/>
    </source>
</evidence>
<accession>A0ABV0IHZ6</accession>
<dbReference type="Proteomes" id="UP001484097">
    <property type="component" value="Unassembled WGS sequence"/>
</dbReference>
<dbReference type="Pfam" id="PF02108">
    <property type="entry name" value="FliH"/>
    <property type="match status" value="1"/>
</dbReference>
<sequence>MSEQLAERSPDLNAAVRSLRISEYHAAPVEVVSSPVVDAAVIEGRSRGYVDGLKAAQEHADALEDSRRTEHERLMRSTQERTEQTLASLGHAAAQLTASMEHALDRAEDTVFEIACHVAEVILGAELSVASMAARAAIHRALTASTPSPVHTIRLHPEAERAATAAAELPAGVVLQADPTLPPGGAVAVYRDGWLEAGVEDALGRVRAYAAEENPR</sequence>
<evidence type="ECO:0000256" key="3">
    <source>
        <dbReference type="ARBA" id="ARBA00022448"/>
    </source>
</evidence>